<comment type="caution">
    <text evidence="1">The sequence shown here is derived from an EMBL/GenBank/DDBJ whole genome shotgun (WGS) entry which is preliminary data.</text>
</comment>
<gene>
    <name evidence="1" type="ORF">LIER_14854</name>
</gene>
<accession>A0AAV3Q4R3</accession>
<evidence type="ECO:0000313" key="1">
    <source>
        <dbReference type="EMBL" id="GAA0157625.1"/>
    </source>
</evidence>
<dbReference type="AlphaFoldDB" id="A0AAV3Q4R3"/>
<organism evidence="1 2">
    <name type="scientific">Lithospermum erythrorhizon</name>
    <name type="common">Purple gromwell</name>
    <name type="synonym">Lithospermum officinale var. erythrorhizon</name>
    <dbReference type="NCBI Taxonomy" id="34254"/>
    <lineage>
        <taxon>Eukaryota</taxon>
        <taxon>Viridiplantae</taxon>
        <taxon>Streptophyta</taxon>
        <taxon>Embryophyta</taxon>
        <taxon>Tracheophyta</taxon>
        <taxon>Spermatophyta</taxon>
        <taxon>Magnoliopsida</taxon>
        <taxon>eudicotyledons</taxon>
        <taxon>Gunneridae</taxon>
        <taxon>Pentapetalae</taxon>
        <taxon>asterids</taxon>
        <taxon>lamiids</taxon>
        <taxon>Boraginales</taxon>
        <taxon>Boraginaceae</taxon>
        <taxon>Boraginoideae</taxon>
        <taxon>Lithospermeae</taxon>
        <taxon>Lithospermum</taxon>
    </lineage>
</organism>
<dbReference type="Proteomes" id="UP001454036">
    <property type="component" value="Unassembled WGS sequence"/>
</dbReference>
<name>A0AAV3Q4R3_LITER</name>
<protein>
    <submittedName>
        <fullName evidence="1">Uncharacterized protein</fullName>
    </submittedName>
</protein>
<dbReference type="EMBL" id="BAABME010003148">
    <property type="protein sequence ID" value="GAA0157625.1"/>
    <property type="molecule type" value="Genomic_DNA"/>
</dbReference>
<keyword evidence="2" id="KW-1185">Reference proteome</keyword>
<sequence length="108" mass="12542">MLNQPIDFNFPSEPIKPKFKALTLAESSLLDVNRTTTFELGDPSNWTDNANLLGKKRKNIEETCSLRSDNSEARTKRSIFRRFQRTRIRVMYEPDSSLGLHLVSWKLL</sequence>
<evidence type="ECO:0000313" key="2">
    <source>
        <dbReference type="Proteomes" id="UP001454036"/>
    </source>
</evidence>
<proteinExistence type="predicted"/>
<reference evidence="1 2" key="1">
    <citation type="submission" date="2024-01" db="EMBL/GenBank/DDBJ databases">
        <title>The complete chloroplast genome sequence of Lithospermum erythrorhizon: insights into the phylogenetic relationship among Boraginaceae species and the maternal lineages of purple gromwells.</title>
        <authorList>
            <person name="Okada T."/>
            <person name="Watanabe K."/>
        </authorList>
    </citation>
    <scope>NUCLEOTIDE SEQUENCE [LARGE SCALE GENOMIC DNA]</scope>
</reference>